<dbReference type="FunFam" id="3.40.50.300:FF:003749">
    <property type="entry name" value="Uncharacterized protein"/>
    <property type="match status" value="2"/>
</dbReference>
<dbReference type="OrthoDB" id="158706at2759"/>
<evidence type="ECO:0000256" key="9">
    <source>
        <dbReference type="SAM" id="Phobius"/>
    </source>
</evidence>
<evidence type="ECO:0000256" key="3">
    <source>
        <dbReference type="ARBA" id="ARBA00022448"/>
    </source>
</evidence>
<evidence type="ECO:0000256" key="6">
    <source>
        <dbReference type="ARBA" id="ARBA00022840"/>
    </source>
</evidence>
<evidence type="ECO:0000259" key="10">
    <source>
        <dbReference type="PROSITE" id="PS50893"/>
    </source>
</evidence>
<dbReference type="InterPro" id="IPR003439">
    <property type="entry name" value="ABC_transporter-like_ATP-bd"/>
</dbReference>
<keyword evidence="5" id="KW-0547">Nucleotide-binding</keyword>
<evidence type="ECO:0000256" key="2">
    <source>
        <dbReference type="ARBA" id="ARBA00005814"/>
    </source>
</evidence>
<evidence type="ECO:0000256" key="4">
    <source>
        <dbReference type="ARBA" id="ARBA00022692"/>
    </source>
</evidence>
<feature type="transmembrane region" description="Helical" evidence="9">
    <location>
        <begin position="1177"/>
        <end position="1196"/>
    </location>
</feature>
<comment type="subcellular location">
    <subcellularLocation>
        <location evidence="1">Membrane</location>
        <topology evidence="1">Multi-pass membrane protein</topology>
    </subcellularLocation>
</comment>
<keyword evidence="4 9" id="KW-0812">Transmembrane</keyword>
<protein>
    <submittedName>
        <fullName evidence="11">ABC transporter</fullName>
    </submittedName>
</protein>
<sequence length="1203" mass="132559">MIKNPCTLSWKNLSYIVETKKNAHCPDGKKTILNNVSGRCAPGELTAVMGPSGCGKTTLLDILADRIGSGAIHGEISLNGESRNVKTFRAVTSYVAQEDSLLGSFTVLETLEMAARLSLPNSVTHQAIVDRVQTVIDEMGLRVCEHTLVGDIFRKGISGGQKRRLSIAIELLSAPSILLLDEPTSGLDSASTHNVMQFVSKLCAANTTVICTIHQPSSLVYEMFTNVVILTAGETVYFGPREQTIDHFAASGYQCPMYMNPAEYFISLVNSDFEGHADINRLVTSFKTSSIAAKIVHKIEGDAAAVPNATPVVPVKPSALRQFVVLMQRNSLNNIRNPGIYWVRLAMYTILSFMVGTMYLSTNDAISEEDMIPLLFYVQAFLVFMSVAVLPFFIEQRAVFLRERANSGLNVFSFALSNFIATLPGIFLIALVSTLLVVLLSGLHGFWYFLLNLFLSLVVAESLMHVIGAAVPHYIIGIALGAGIYGMFMLCEGFMVPQDTIPDYWIWAYYLAFHSYSFKSFVYEHFIHVNTPTAKAILARLNLEDVNTPQNMIILACYAIALELIFTFILYKFHTGRRLNRMGDDTDVVASSEISIQVGLPALQPVEDQIPIKSDTSSAGKPLRKTANPCTLSWSKLSYTVNTKKKTEKHPDGKKTILTNITGRCAPGELTAVMGPSGSGKTTLLDILADRISSGSISGEIALNGEERNIKTFRAVSSYVAQEDSLLGSFTVRETLEMAAKLSLSSAVTHKEVVERVQLVIDEMGLRVCENTVVGDVFRKGISGGQKRRLSIAIELLSEPSILLLDEPTSGLDSASTYKVMHFVSRLCKENITVICTIHQPSSLVYSMFTNVMILTGGQTVYFGPRADMLAHFGSLGYVCPEHEDPAEHYICIANTDFEGHGDIPKLVSGYADSIVATHIRDVIQTDTTSLHGARAIERVPTSPIRQLVVLLQRNLIDNVRNPGIFWVRLVMYTVLSFMMGTMFLSTNKRIIPHDVVYLLTYANCFLVFMSIAVLPFFIEQRSVFLRERANSNLNVFSYVIANFLGALPGIFLIALSSTLLVGFLAGLNSYGIFLLIVFLSLVVAESLMHLVASCVSHFIIGMAIGAALFGWLILCMGLFVPRPAIPDYWIWGHYLGFLSYGFEALMHNQFHSDTSDAAKFILNRFGMENANLGRDLAIVATNAVAFEIIFTFVLYKFHTGRR</sequence>
<comment type="similarity">
    <text evidence="2">Belongs to the ABC transporter superfamily. ABCG family. Eye pigment precursor importer (TC 3.A.1.204) subfamily.</text>
</comment>
<evidence type="ECO:0000256" key="8">
    <source>
        <dbReference type="ARBA" id="ARBA00023136"/>
    </source>
</evidence>
<dbReference type="InterPro" id="IPR017871">
    <property type="entry name" value="ABC_transporter-like_CS"/>
</dbReference>
<feature type="transmembrane region" description="Helical" evidence="9">
    <location>
        <begin position="1071"/>
        <end position="1092"/>
    </location>
</feature>
<dbReference type="AlphaFoldDB" id="A0A225WQ99"/>
<dbReference type="Pfam" id="PF00005">
    <property type="entry name" value="ABC_tran"/>
    <property type="match status" value="2"/>
</dbReference>
<keyword evidence="6" id="KW-0067">ATP-binding</keyword>
<feature type="transmembrane region" description="Helical" evidence="9">
    <location>
        <begin position="1099"/>
        <end position="1121"/>
    </location>
</feature>
<evidence type="ECO:0000256" key="7">
    <source>
        <dbReference type="ARBA" id="ARBA00022989"/>
    </source>
</evidence>
<dbReference type="GO" id="GO:0016020">
    <property type="term" value="C:membrane"/>
    <property type="evidence" value="ECO:0007669"/>
    <property type="project" value="UniProtKB-SubCell"/>
</dbReference>
<gene>
    <name evidence="11" type="ORF">PHMEG_0005800</name>
</gene>
<keyword evidence="7 9" id="KW-1133">Transmembrane helix</keyword>
<feature type="domain" description="ABC transporter" evidence="10">
    <location>
        <begin position="641"/>
        <end position="882"/>
    </location>
</feature>
<dbReference type="PANTHER" id="PTHR48042:SF11">
    <property type="entry name" value="ABC TRANSPORTER G FAMILY MEMBER 11"/>
    <property type="match status" value="1"/>
</dbReference>
<dbReference type="CDD" id="cd03213">
    <property type="entry name" value="ABCG_EPDR"/>
    <property type="match status" value="2"/>
</dbReference>
<dbReference type="SMART" id="SM00382">
    <property type="entry name" value="AAA"/>
    <property type="match status" value="2"/>
</dbReference>
<dbReference type="PROSITE" id="PS00211">
    <property type="entry name" value="ABC_TRANSPORTER_1"/>
    <property type="match status" value="2"/>
</dbReference>
<evidence type="ECO:0000256" key="5">
    <source>
        <dbReference type="ARBA" id="ARBA00022741"/>
    </source>
</evidence>
<keyword evidence="12" id="KW-1185">Reference proteome</keyword>
<feature type="transmembrane region" description="Helical" evidence="9">
    <location>
        <begin position="374"/>
        <end position="394"/>
    </location>
</feature>
<reference evidence="12" key="1">
    <citation type="submission" date="2017-03" db="EMBL/GenBank/DDBJ databases">
        <title>Phytopthora megakarya and P. palmivora, two closely related causual agents of cacao black pod achieved similar genome size and gene model numbers by different mechanisms.</title>
        <authorList>
            <person name="Ali S."/>
            <person name="Shao J."/>
            <person name="Larry D.J."/>
            <person name="Kronmiller B."/>
            <person name="Shen D."/>
            <person name="Strem M.D."/>
            <person name="Melnick R.L."/>
            <person name="Guiltinan M.J."/>
            <person name="Tyler B.M."/>
            <person name="Meinhardt L.W."/>
            <person name="Bailey B.A."/>
        </authorList>
    </citation>
    <scope>NUCLEOTIDE SEQUENCE [LARGE SCALE GENOMIC DNA]</scope>
    <source>
        <strain evidence="12">zdho120</strain>
    </source>
</reference>
<feature type="transmembrane region" description="Helical" evidence="9">
    <location>
        <begin position="446"/>
        <end position="467"/>
    </location>
</feature>
<dbReference type="PANTHER" id="PTHR48042">
    <property type="entry name" value="ABC TRANSPORTER G FAMILY MEMBER 11"/>
    <property type="match status" value="1"/>
</dbReference>
<name>A0A225WQ99_9STRA</name>
<proteinExistence type="inferred from homology"/>
<dbReference type="InterPro" id="IPR003593">
    <property type="entry name" value="AAA+_ATPase"/>
</dbReference>
<dbReference type="Gene3D" id="3.40.50.300">
    <property type="entry name" value="P-loop containing nucleotide triphosphate hydrolases"/>
    <property type="match status" value="2"/>
</dbReference>
<keyword evidence="8 9" id="KW-0472">Membrane</keyword>
<dbReference type="InterPro" id="IPR052215">
    <property type="entry name" value="Plant_ABCG"/>
</dbReference>
<evidence type="ECO:0000256" key="1">
    <source>
        <dbReference type="ARBA" id="ARBA00004141"/>
    </source>
</evidence>
<dbReference type="Pfam" id="PF01061">
    <property type="entry name" value="ABC2_membrane"/>
    <property type="match status" value="2"/>
</dbReference>
<feature type="transmembrane region" description="Helical" evidence="9">
    <location>
        <begin position="964"/>
        <end position="985"/>
    </location>
</feature>
<feature type="transmembrane region" description="Helical" evidence="9">
    <location>
        <begin position="415"/>
        <end position="440"/>
    </location>
</feature>
<dbReference type="STRING" id="4795.A0A225WQ99"/>
<dbReference type="GO" id="GO:0005524">
    <property type="term" value="F:ATP binding"/>
    <property type="evidence" value="ECO:0007669"/>
    <property type="project" value="UniProtKB-KW"/>
</dbReference>
<dbReference type="InterPro" id="IPR013525">
    <property type="entry name" value="ABC2_TM"/>
</dbReference>
<keyword evidence="3" id="KW-0813">Transport</keyword>
<feature type="domain" description="ABC transporter" evidence="10">
    <location>
        <begin position="8"/>
        <end position="257"/>
    </location>
</feature>
<evidence type="ECO:0000313" key="11">
    <source>
        <dbReference type="EMBL" id="OWZ19883.1"/>
    </source>
</evidence>
<evidence type="ECO:0000313" key="12">
    <source>
        <dbReference type="Proteomes" id="UP000198211"/>
    </source>
</evidence>
<dbReference type="EMBL" id="NBNE01000389">
    <property type="protein sequence ID" value="OWZ19883.1"/>
    <property type="molecule type" value="Genomic_DNA"/>
</dbReference>
<dbReference type="InterPro" id="IPR043926">
    <property type="entry name" value="ABCG_dom"/>
</dbReference>
<dbReference type="InterPro" id="IPR027417">
    <property type="entry name" value="P-loop_NTPase"/>
</dbReference>
<feature type="transmembrane region" description="Helical" evidence="9">
    <location>
        <begin position="552"/>
        <end position="571"/>
    </location>
</feature>
<dbReference type="GO" id="GO:0140359">
    <property type="term" value="F:ABC-type transporter activity"/>
    <property type="evidence" value="ECO:0007669"/>
    <property type="project" value="InterPro"/>
</dbReference>
<dbReference type="PROSITE" id="PS50893">
    <property type="entry name" value="ABC_TRANSPORTER_2"/>
    <property type="match status" value="2"/>
</dbReference>
<feature type="transmembrane region" description="Helical" evidence="9">
    <location>
        <begin position="341"/>
        <end position="362"/>
    </location>
</feature>
<comment type="caution">
    <text evidence="11">The sequence shown here is derived from an EMBL/GenBank/DDBJ whole genome shotgun (WGS) entry which is preliminary data.</text>
</comment>
<dbReference type="Pfam" id="PF19055">
    <property type="entry name" value="ABC2_membrane_7"/>
    <property type="match status" value="2"/>
</dbReference>
<feature type="transmembrane region" description="Helical" evidence="9">
    <location>
        <begin position="997"/>
        <end position="1019"/>
    </location>
</feature>
<dbReference type="GO" id="GO:0016887">
    <property type="term" value="F:ATP hydrolysis activity"/>
    <property type="evidence" value="ECO:0007669"/>
    <property type="project" value="InterPro"/>
</dbReference>
<accession>A0A225WQ99</accession>
<organism evidence="11 12">
    <name type="scientific">Phytophthora megakarya</name>
    <dbReference type="NCBI Taxonomy" id="4795"/>
    <lineage>
        <taxon>Eukaryota</taxon>
        <taxon>Sar</taxon>
        <taxon>Stramenopiles</taxon>
        <taxon>Oomycota</taxon>
        <taxon>Peronosporomycetes</taxon>
        <taxon>Peronosporales</taxon>
        <taxon>Peronosporaceae</taxon>
        <taxon>Phytophthora</taxon>
    </lineage>
</organism>
<dbReference type="SUPFAM" id="SSF52540">
    <property type="entry name" value="P-loop containing nucleoside triphosphate hydrolases"/>
    <property type="match status" value="2"/>
</dbReference>
<feature type="transmembrane region" description="Helical" evidence="9">
    <location>
        <begin position="1040"/>
        <end position="1065"/>
    </location>
</feature>
<dbReference type="Proteomes" id="UP000198211">
    <property type="component" value="Unassembled WGS sequence"/>
</dbReference>
<feature type="transmembrane region" description="Helical" evidence="9">
    <location>
        <begin position="474"/>
        <end position="495"/>
    </location>
</feature>